<accession>A0ABV3EEY9</accession>
<evidence type="ECO:0000259" key="1">
    <source>
        <dbReference type="Pfam" id="PF21597"/>
    </source>
</evidence>
<reference evidence="2 3" key="1">
    <citation type="submission" date="2024-06" db="EMBL/GenBank/DDBJ databases">
        <title>The Natural Products Discovery Center: Release of the First 8490 Sequenced Strains for Exploring Actinobacteria Biosynthetic Diversity.</title>
        <authorList>
            <person name="Kalkreuter E."/>
            <person name="Kautsar S.A."/>
            <person name="Yang D."/>
            <person name="Bader C.D."/>
            <person name="Teijaro C.N."/>
            <person name="Fluegel L."/>
            <person name="Davis C.M."/>
            <person name="Simpson J.R."/>
            <person name="Lauterbach L."/>
            <person name="Steele A.D."/>
            <person name="Gui C."/>
            <person name="Meng S."/>
            <person name="Li G."/>
            <person name="Viehrig K."/>
            <person name="Ye F."/>
            <person name="Su P."/>
            <person name="Kiefer A.F."/>
            <person name="Nichols A."/>
            <person name="Cepeda A.J."/>
            <person name="Yan W."/>
            <person name="Fan B."/>
            <person name="Jiang Y."/>
            <person name="Adhikari A."/>
            <person name="Zheng C.-J."/>
            <person name="Schuster L."/>
            <person name="Cowan T.M."/>
            <person name="Smanski M.J."/>
            <person name="Chevrette M.G."/>
            <person name="De Carvalho L.P.S."/>
            <person name="Shen B."/>
        </authorList>
    </citation>
    <scope>NUCLEOTIDE SEQUENCE [LARGE SCALE GENOMIC DNA]</scope>
    <source>
        <strain evidence="2 3">NPDC048274</strain>
    </source>
</reference>
<sequence length="165" mass="17231">MPMSYIGEVRSRLSSSVGQLSASAPGAATGVRVPCRLRTSPGRRRLPAFCGDRSGPGDALIAWLRDLNIYAAASRGLASSLLSDGRNADLLQQNDACRAMTSAAADELLHRARQAGTVRPGVHTEGLLGLVNAISLATEHHDDDAQANRLLTSPSTASACRGDTP</sequence>
<dbReference type="Gene3D" id="1.10.357.10">
    <property type="entry name" value="Tetracycline Repressor, domain 2"/>
    <property type="match status" value="1"/>
</dbReference>
<dbReference type="Proteomes" id="UP001551582">
    <property type="component" value="Unassembled WGS sequence"/>
</dbReference>
<evidence type="ECO:0000313" key="3">
    <source>
        <dbReference type="Proteomes" id="UP001551582"/>
    </source>
</evidence>
<protein>
    <recommendedName>
        <fullName evidence="1">Transcriptional regulator SbtR-like C-terminal domain-containing protein</fullName>
    </recommendedName>
</protein>
<gene>
    <name evidence="2" type="ORF">AB0D65_31830</name>
</gene>
<dbReference type="SUPFAM" id="SSF48498">
    <property type="entry name" value="Tetracyclin repressor-like, C-terminal domain"/>
    <property type="match status" value="1"/>
</dbReference>
<dbReference type="EMBL" id="JBEZLS010000030">
    <property type="protein sequence ID" value="MEU9355472.1"/>
    <property type="molecule type" value="Genomic_DNA"/>
</dbReference>
<keyword evidence="3" id="KW-1185">Reference proteome</keyword>
<dbReference type="InterPro" id="IPR049445">
    <property type="entry name" value="TetR_SbtR-like_C"/>
</dbReference>
<dbReference type="InterPro" id="IPR036271">
    <property type="entry name" value="Tet_transcr_reg_TetR-rel_C_sf"/>
</dbReference>
<comment type="caution">
    <text evidence="2">The sequence shown here is derived from an EMBL/GenBank/DDBJ whole genome shotgun (WGS) entry which is preliminary data.</text>
</comment>
<dbReference type="RefSeq" id="WP_359988424.1">
    <property type="nucleotide sequence ID" value="NZ_JBEZLS010000030.1"/>
</dbReference>
<evidence type="ECO:0000313" key="2">
    <source>
        <dbReference type="EMBL" id="MEU9355472.1"/>
    </source>
</evidence>
<name>A0ABV3EEY9_9ACTN</name>
<organism evidence="2 3">
    <name type="scientific">Streptomyces griseoloalbus</name>
    <dbReference type="NCBI Taxonomy" id="67303"/>
    <lineage>
        <taxon>Bacteria</taxon>
        <taxon>Bacillati</taxon>
        <taxon>Actinomycetota</taxon>
        <taxon>Actinomycetes</taxon>
        <taxon>Kitasatosporales</taxon>
        <taxon>Streptomycetaceae</taxon>
        <taxon>Streptomyces</taxon>
    </lineage>
</organism>
<feature type="domain" description="Transcriptional regulator SbtR-like C-terminal" evidence="1">
    <location>
        <begin position="56"/>
        <end position="152"/>
    </location>
</feature>
<proteinExistence type="predicted"/>
<dbReference type="Pfam" id="PF21597">
    <property type="entry name" value="TetR_C_43"/>
    <property type="match status" value="1"/>
</dbReference>